<keyword evidence="3" id="KW-0255">Endonuclease</keyword>
<dbReference type="RefSeq" id="WP_231484462.1">
    <property type="nucleotide sequence ID" value="NZ_BAAAZO010000010.1"/>
</dbReference>
<feature type="signal peptide" evidence="1">
    <location>
        <begin position="1"/>
        <end position="29"/>
    </location>
</feature>
<comment type="caution">
    <text evidence="3">The sequence shown here is derived from an EMBL/GenBank/DDBJ whole genome shotgun (WGS) entry which is preliminary data.</text>
</comment>
<accession>A0ABP7ABZ9</accession>
<dbReference type="PANTHER" id="PTHR24094">
    <property type="entry name" value="SECRETED PROTEIN"/>
    <property type="match status" value="1"/>
</dbReference>
<name>A0ABP7ABZ9_9ACTN</name>
<dbReference type="PANTHER" id="PTHR24094:SF15">
    <property type="entry name" value="AMP-DEPENDENT SYNTHETASE_LIGASE DOMAIN-CONTAINING PROTEIN-RELATED"/>
    <property type="match status" value="1"/>
</dbReference>
<sequence>MPPRVRAAAPVVIGLIPLFSLAGAGPAHAGDSSEPLQLGAARVTTGKALLGKLTVRAEHRGGYQRSKFKHWIDVDNDCQDTRSEVLQRESQVKVAFYSARQCAVLTGRWTSSYDGLVVTQADQLEVDHVVALSEAWKSGGSTWKKARRTRYANDLGFAWTLEPVTRKSNQDKVDQDPAEWLPAQGRCAYARHWVAIKYRWRLSIDTAEKRALSGLLSGDCGLLKLKVPARAQ</sequence>
<evidence type="ECO:0000313" key="3">
    <source>
        <dbReference type="EMBL" id="GAA3628904.1"/>
    </source>
</evidence>
<gene>
    <name evidence="3" type="ORF">GCM10022223_53040</name>
</gene>
<reference evidence="4" key="1">
    <citation type="journal article" date="2019" name="Int. J. Syst. Evol. Microbiol.">
        <title>The Global Catalogue of Microorganisms (GCM) 10K type strain sequencing project: providing services to taxonomists for standard genome sequencing and annotation.</title>
        <authorList>
            <consortium name="The Broad Institute Genomics Platform"/>
            <consortium name="The Broad Institute Genome Sequencing Center for Infectious Disease"/>
            <person name="Wu L."/>
            <person name="Ma J."/>
        </authorList>
    </citation>
    <scope>NUCLEOTIDE SEQUENCE [LARGE SCALE GENOMIC DNA]</scope>
    <source>
        <strain evidence="4">JCM 16902</strain>
    </source>
</reference>
<keyword evidence="1" id="KW-0732">Signal</keyword>
<dbReference type="Pfam" id="PF07510">
    <property type="entry name" value="GmrSD_C"/>
    <property type="match status" value="1"/>
</dbReference>
<dbReference type="EMBL" id="BAAAZO010000010">
    <property type="protein sequence ID" value="GAA3628904.1"/>
    <property type="molecule type" value="Genomic_DNA"/>
</dbReference>
<protein>
    <submittedName>
        <fullName evidence="3">HNH endonuclease family protein</fullName>
    </submittedName>
</protein>
<evidence type="ECO:0000313" key="4">
    <source>
        <dbReference type="Proteomes" id="UP001501074"/>
    </source>
</evidence>
<feature type="domain" description="GmrSD restriction endonucleases C-terminal" evidence="2">
    <location>
        <begin position="81"/>
        <end position="213"/>
    </location>
</feature>
<keyword evidence="3" id="KW-0540">Nuclease</keyword>
<feature type="chain" id="PRO_5045196464" evidence="1">
    <location>
        <begin position="30"/>
        <end position="232"/>
    </location>
</feature>
<evidence type="ECO:0000256" key="1">
    <source>
        <dbReference type="SAM" id="SignalP"/>
    </source>
</evidence>
<evidence type="ECO:0000259" key="2">
    <source>
        <dbReference type="Pfam" id="PF07510"/>
    </source>
</evidence>
<proteinExistence type="predicted"/>
<keyword evidence="4" id="KW-1185">Reference proteome</keyword>
<dbReference type="GO" id="GO:0004519">
    <property type="term" value="F:endonuclease activity"/>
    <property type="evidence" value="ECO:0007669"/>
    <property type="project" value="UniProtKB-KW"/>
</dbReference>
<organism evidence="3 4">
    <name type="scientific">Kineosporia mesophila</name>
    <dbReference type="NCBI Taxonomy" id="566012"/>
    <lineage>
        <taxon>Bacteria</taxon>
        <taxon>Bacillati</taxon>
        <taxon>Actinomycetota</taxon>
        <taxon>Actinomycetes</taxon>
        <taxon>Kineosporiales</taxon>
        <taxon>Kineosporiaceae</taxon>
        <taxon>Kineosporia</taxon>
    </lineage>
</organism>
<dbReference type="InterPro" id="IPR011089">
    <property type="entry name" value="GmrSD_C"/>
</dbReference>
<dbReference type="Proteomes" id="UP001501074">
    <property type="component" value="Unassembled WGS sequence"/>
</dbReference>
<keyword evidence="3" id="KW-0378">Hydrolase</keyword>